<evidence type="ECO:0000313" key="8">
    <source>
        <dbReference type="Proteomes" id="UP001189429"/>
    </source>
</evidence>
<keyword evidence="5" id="KW-1133">Transmembrane helix</keyword>
<feature type="region of interest" description="Disordered" evidence="4">
    <location>
        <begin position="430"/>
        <end position="457"/>
    </location>
</feature>
<evidence type="ECO:0000256" key="5">
    <source>
        <dbReference type="SAM" id="Phobius"/>
    </source>
</evidence>
<keyword evidence="5" id="KW-0472">Membrane</keyword>
<evidence type="ECO:0000256" key="2">
    <source>
        <dbReference type="ARBA" id="ARBA00022737"/>
    </source>
</evidence>
<proteinExistence type="predicted"/>
<keyword evidence="2" id="KW-0677">Repeat</keyword>
<evidence type="ECO:0000259" key="6">
    <source>
        <dbReference type="PROSITE" id="PS50222"/>
    </source>
</evidence>
<organism evidence="7 8">
    <name type="scientific">Prorocentrum cordatum</name>
    <dbReference type="NCBI Taxonomy" id="2364126"/>
    <lineage>
        <taxon>Eukaryota</taxon>
        <taxon>Sar</taxon>
        <taxon>Alveolata</taxon>
        <taxon>Dinophyceae</taxon>
        <taxon>Prorocentrales</taxon>
        <taxon>Prorocentraceae</taxon>
        <taxon>Prorocentrum</taxon>
    </lineage>
</organism>
<dbReference type="InterPro" id="IPR011992">
    <property type="entry name" value="EF-hand-dom_pair"/>
</dbReference>
<dbReference type="SUPFAM" id="SSF47473">
    <property type="entry name" value="EF-hand"/>
    <property type="match status" value="1"/>
</dbReference>
<keyword evidence="5" id="KW-0812">Transmembrane</keyword>
<feature type="domain" description="EF-hand" evidence="6">
    <location>
        <begin position="223"/>
        <end position="249"/>
    </location>
</feature>
<dbReference type="PROSITE" id="PS50222">
    <property type="entry name" value="EF_HAND_2"/>
    <property type="match status" value="5"/>
</dbReference>
<feature type="compositionally biased region" description="Basic and acidic residues" evidence="4">
    <location>
        <begin position="288"/>
        <end position="300"/>
    </location>
</feature>
<sequence length="493" mass="52970">MTSTRENGMAWANHTNSEYAPVDDDALAEVQGDLPGDGALLERRGRSLLPAGDAGRPRLWLAALAALVVLAAACTAAAARERHRGRVEHRDGHGLRGKLLSAEQGPPAAFGAPPPGLQRLAQPPSAAGPGLQLPRLQPPGLPLPRQAWALRGPPPQAGAGSEPSPAAQEDKMRQHFGVDEATYKELFEHADADGDGKVHPHAPEMRTLVGLLMQRGNWTPPGFKKSDENGDGQVEGKELRDAAAWLKQMFGVNDAEYQGLLRVSDADSDDHLSPSEFKTLLGNLEMAGARHHDGGPDHRRGPAPLGGPPRGAEEDQLRRHFGVDEATYKELFGHADADGDGKVRPLEMHTLVGLLMQRGNWTPPGFKKSDENGDGQVAGKELRDAAAWLKQRFGVNDAEYQGLLRVSDADSDDHLSPSEFKTLLGNLEMAGARHHDGGPDHHRGPAPLGGPPRGAEEDQLRRHFGVDEATYKELFGHADADGDGKRCTRWSGC</sequence>
<dbReference type="PROSITE" id="PS00018">
    <property type="entry name" value="EF_HAND_1"/>
    <property type="match status" value="4"/>
</dbReference>
<protein>
    <recommendedName>
        <fullName evidence="6">EF-hand domain-containing protein</fullName>
    </recommendedName>
</protein>
<feature type="domain" description="EF-hand" evidence="6">
    <location>
        <begin position="395"/>
        <end position="430"/>
    </location>
</feature>
<evidence type="ECO:0000256" key="1">
    <source>
        <dbReference type="ARBA" id="ARBA00022723"/>
    </source>
</evidence>
<reference evidence="7" key="1">
    <citation type="submission" date="2023-10" db="EMBL/GenBank/DDBJ databases">
        <authorList>
            <person name="Chen Y."/>
            <person name="Shah S."/>
            <person name="Dougan E. K."/>
            <person name="Thang M."/>
            <person name="Chan C."/>
        </authorList>
    </citation>
    <scope>NUCLEOTIDE SEQUENCE [LARGE SCALE GENOMIC DNA]</scope>
</reference>
<accession>A0ABN9QSQ8</accession>
<keyword evidence="1" id="KW-0479">Metal-binding</keyword>
<feature type="transmembrane region" description="Helical" evidence="5">
    <location>
        <begin position="59"/>
        <end position="79"/>
    </location>
</feature>
<feature type="compositionally biased region" description="Basic and acidic residues" evidence="4">
    <location>
        <begin position="431"/>
        <end position="443"/>
    </location>
</feature>
<feature type="region of interest" description="Disordered" evidence="4">
    <location>
        <begin position="287"/>
        <end position="314"/>
    </location>
</feature>
<feature type="region of interest" description="Disordered" evidence="4">
    <location>
        <begin position="82"/>
        <end position="171"/>
    </location>
</feature>
<dbReference type="EMBL" id="CAUYUJ010004358">
    <property type="protein sequence ID" value="CAK0809259.1"/>
    <property type="molecule type" value="Genomic_DNA"/>
</dbReference>
<dbReference type="Gene3D" id="1.10.238.10">
    <property type="entry name" value="EF-hand"/>
    <property type="match status" value="3"/>
</dbReference>
<dbReference type="PANTHER" id="PTHR10827">
    <property type="entry name" value="RETICULOCALBIN"/>
    <property type="match status" value="1"/>
</dbReference>
<comment type="caution">
    <text evidence="7">The sequence shown here is derived from an EMBL/GenBank/DDBJ whole genome shotgun (WGS) entry which is preliminary data.</text>
</comment>
<feature type="region of interest" description="Disordered" evidence="4">
    <location>
        <begin position="1"/>
        <end position="24"/>
    </location>
</feature>
<keyword evidence="8" id="KW-1185">Reference proteome</keyword>
<dbReference type="InterPro" id="IPR002048">
    <property type="entry name" value="EF_hand_dom"/>
</dbReference>
<feature type="domain" description="EF-hand" evidence="6">
    <location>
        <begin position="252"/>
        <end position="287"/>
    </location>
</feature>
<feature type="domain" description="EF-hand" evidence="6">
    <location>
        <begin position="323"/>
        <end position="358"/>
    </location>
</feature>
<gene>
    <name evidence="7" type="ORF">PCOR1329_LOCUS14561</name>
</gene>
<dbReference type="PANTHER" id="PTHR10827:SF98">
    <property type="entry name" value="45 KDA CALCIUM-BINDING PROTEIN"/>
    <property type="match status" value="1"/>
</dbReference>
<keyword evidence="3" id="KW-0106">Calcium</keyword>
<evidence type="ECO:0000256" key="4">
    <source>
        <dbReference type="SAM" id="MobiDB-lite"/>
    </source>
</evidence>
<evidence type="ECO:0000256" key="3">
    <source>
        <dbReference type="ARBA" id="ARBA00022837"/>
    </source>
</evidence>
<dbReference type="InterPro" id="IPR018247">
    <property type="entry name" value="EF_Hand_1_Ca_BS"/>
</dbReference>
<dbReference type="SMART" id="SM00054">
    <property type="entry name" value="EFh"/>
    <property type="match status" value="5"/>
</dbReference>
<name>A0ABN9QSQ8_9DINO</name>
<feature type="domain" description="EF-hand" evidence="6">
    <location>
        <begin position="366"/>
        <end position="392"/>
    </location>
</feature>
<evidence type="ECO:0000313" key="7">
    <source>
        <dbReference type="EMBL" id="CAK0809259.1"/>
    </source>
</evidence>
<dbReference type="Proteomes" id="UP001189429">
    <property type="component" value="Unassembled WGS sequence"/>
</dbReference>